<dbReference type="InterPro" id="IPR036264">
    <property type="entry name" value="Bact_exopeptidase_dim_dom"/>
</dbReference>
<feature type="domain" description="Peptidase M20 dimerisation" evidence="6">
    <location>
        <begin position="174"/>
        <end position="270"/>
    </location>
</feature>
<protein>
    <submittedName>
        <fullName evidence="7">Peptidase M20</fullName>
    </submittedName>
</protein>
<keyword evidence="8" id="KW-1185">Reference proteome</keyword>
<comment type="cofactor">
    <cofactor evidence="1">
        <name>Zn(2+)</name>
        <dbReference type="ChEBI" id="CHEBI:29105"/>
    </cofactor>
</comment>
<dbReference type="Gene3D" id="3.30.70.360">
    <property type="match status" value="1"/>
</dbReference>
<keyword evidence="4" id="KW-0862">Zinc</keyword>
<dbReference type="Pfam" id="PF07687">
    <property type="entry name" value="M20_dimer"/>
    <property type="match status" value="1"/>
</dbReference>
<evidence type="ECO:0000256" key="4">
    <source>
        <dbReference type="ARBA" id="ARBA00022833"/>
    </source>
</evidence>
<accession>A0A388SH24</accession>
<dbReference type="GO" id="GO:0046872">
    <property type="term" value="F:metal ion binding"/>
    <property type="evidence" value="ECO:0007669"/>
    <property type="project" value="UniProtKB-KW"/>
</dbReference>
<dbReference type="InterPro" id="IPR001261">
    <property type="entry name" value="ArgE/DapE_CS"/>
</dbReference>
<keyword evidence="2" id="KW-0479">Metal-binding</keyword>
<dbReference type="InterPro" id="IPR017150">
    <property type="entry name" value="Pept_M20_glutamate_carboxypep"/>
</dbReference>
<evidence type="ECO:0000256" key="2">
    <source>
        <dbReference type="ARBA" id="ARBA00022723"/>
    </source>
</evidence>
<dbReference type="InterPro" id="IPR050072">
    <property type="entry name" value="Peptidase_M20A"/>
</dbReference>
<dbReference type="CDD" id="cd03885">
    <property type="entry name" value="M20_CPDG2"/>
    <property type="match status" value="1"/>
</dbReference>
<name>A0A388SH24_9BURK</name>
<feature type="active site" description="Proton acceptor" evidence="5">
    <location>
        <position position="138"/>
    </location>
</feature>
<dbReference type="Pfam" id="PF01546">
    <property type="entry name" value="Peptidase_M20"/>
    <property type="match status" value="1"/>
</dbReference>
<dbReference type="EMBL" id="BGZJ01000002">
    <property type="protein sequence ID" value="GBO94740.1"/>
    <property type="molecule type" value="Genomic_DNA"/>
</dbReference>
<dbReference type="OrthoDB" id="9776600at2"/>
<evidence type="ECO:0000313" key="8">
    <source>
        <dbReference type="Proteomes" id="UP000266091"/>
    </source>
</evidence>
<dbReference type="Proteomes" id="UP000266091">
    <property type="component" value="Unassembled WGS sequence"/>
</dbReference>
<dbReference type="PROSITE" id="PS00758">
    <property type="entry name" value="ARGE_DAPE_CPG2_1"/>
    <property type="match status" value="1"/>
</dbReference>
<evidence type="ECO:0000259" key="6">
    <source>
        <dbReference type="Pfam" id="PF07687"/>
    </source>
</evidence>
<dbReference type="AlphaFoldDB" id="A0A388SH24"/>
<dbReference type="InterPro" id="IPR002933">
    <property type="entry name" value="Peptidase_M20"/>
</dbReference>
<comment type="caution">
    <text evidence="7">The sequence shown here is derived from an EMBL/GenBank/DDBJ whole genome shotgun (WGS) entry which is preliminary data.</text>
</comment>
<evidence type="ECO:0000256" key="3">
    <source>
        <dbReference type="ARBA" id="ARBA00022801"/>
    </source>
</evidence>
<proteinExistence type="predicted"/>
<reference evidence="7 8" key="1">
    <citation type="journal article" date="2018" name="Int. J. Syst. Evol. Microbiol.">
        <title>Mesosutterella multiformis gen. nov., sp. nov., a member of the family Sutterellaceae and Sutterella megalosphaeroides sp. nov., isolated from human faeces.</title>
        <authorList>
            <person name="Sakamoto M."/>
            <person name="Ikeyama N."/>
            <person name="Kunihiro T."/>
            <person name="Iino T."/>
            <person name="Yuki M."/>
            <person name="Ohkuma M."/>
        </authorList>
    </citation>
    <scope>NUCLEOTIDE SEQUENCE [LARGE SCALE GENOMIC DNA]</scope>
    <source>
        <strain evidence="7 8">4NBBH2</strain>
    </source>
</reference>
<dbReference type="Gene3D" id="3.40.630.10">
    <property type="entry name" value="Zn peptidases"/>
    <property type="match status" value="1"/>
</dbReference>
<evidence type="ECO:0000313" key="7">
    <source>
        <dbReference type="EMBL" id="GBO94740.1"/>
    </source>
</evidence>
<sequence>MALVEDYIRDLKEITSFDSGSRNIEGVARAASIMKRHYDSIGFATKFVDLGPNAGPGLFATNKPDADHYDILLNAHLDTVFPDGTAVKRPFRIEGDRIYAPGCMDCKGGVVAFFYALKTLPSDVMNRLSIAVACNPDEESGSVYSHEWLSSLAKQCDRALVGEPGRPDDSLIQSRKGIRGYVVKFHGKASHAGNHPEEGRDANIALMKFTLEAYKLNDLAHGVSVSPTVMQGGSIRNAISDASEIYLDTRFLRDEQIEKLDRELRELASRTWVDEVTAELTIDHGRPAMPKTEKTEELIRLVNQAAKMAGFDAKWVDAGGGSDAAYMAAAGIPAVDGCGPAGGGAHSPNEYLRIDTIEERITMIRNVLTLL</sequence>
<dbReference type="SUPFAM" id="SSF53187">
    <property type="entry name" value="Zn-dependent exopeptidases"/>
    <property type="match status" value="1"/>
</dbReference>
<dbReference type="InterPro" id="IPR011650">
    <property type="entry name" value="Peptidase_M20_dimer"/>
</dbReference>
<feature type="active site" evidence="5">
    <location>
        <position position="78"/>
    </location>
</feature>
<organism evidence="7 8">
    <name type="scientific">Mesosutterella multiformis</name>
    <dbReference type="NCBI Taxonomy" id="2259133"/>
    <lineage>
        <taxon>Bacteria</taxon>
        <taxon>Pseudomonadati</taxon>
        <taxon>Pseudomonadota</taxon>
        <taxon>Betaproteobacteria</taxon>
        <taxon>Burkholderiales</taxon>
        <taxon>Sutterellaceae</taxon>
        <taxon>Mesosutterella</taxon>
    </lineage>
</organism>
<dbReference type="RefSeq" id="WP_116270949.1">
    <property type="nucleotide sequence ID" value="NZ_BGZJ01000002.1"/>
</dbReference>
<dbReference type="PANTHER" id="PTHR43808:SF9">
    <property type="entry name" value="BLL0789 PROTEIN"/>
    <property type="match status" value="1"/>
</dbReference>
<gene>
    <name evidence="7" type="ORF">MESMUL_20940</name>
</gene>
<dbReference type="GO" id="GO:0016787">
    <property type="term" value="F:hydrolase activity"/>
    <property type="evidence" value="ECO:0007669"/>
    <property type="project" value="UniProtKB-KW"/>
</dbReference>
<keyword evidence="3" id="KW-0378">Hydrolase</keyword>
<dbReference type="PIRSF" id="PIRSF037238">
    <property type="entry name" value="Carboxypeptidase_G2"/>
    <property type="match status" value="1"/>
</dbReference>
<evidence type="ECO:0000256" key="1">
    <source>
        <dbReference type="ARBA" id="ARBA00001947"/>
    </source>
</evidence>
<dbReference type="SUPFAM" id="SSF55031">
    <property type="entry name" value="Bacterial exopeptidase dimerisation domain"/>
    <property type="match status" value="1"/>
</dbReference>
<evidence type="ECO:0000256" key="5">
    <source>
        <dbReference type="PIRSR" id="PIRSR037238-1"/>
    </source>
</evidence>
<dbReference type="PANTHER" id="PTHR43808">
    <property type="entry name" value="ACETYLORNITHINE DEACETYLASE"/>
    <property type="match status" value="1"/>
</dbReference>